<gene>
    <name evidence="1" type="ORF">LCGC14_1257050</name>
</gene>
<name>A0A0F9L4M8_9ZZZZ</name>
<organism evidence="1">
    <name type="scientific">marine sediment metagenome</name>
    <dbReference type="NCBI Taxonomy" id="412755"/>
    <lineage>
        <taxon>unclassified sequences</taxon>
        <taxon>metagenomes</taxon>
        <taxon>ecological metagenomes</taxon>
    </lineage>
</organism>
<comment type="caution">
    <text evidence="1">The sequence shown here is derived from an EMBL/GenBank/DDBJ whole genome shotgun (WGS) entry which is preliminary data.</text>
</comment>
<reference evidence="1" key="1">
    <citation type="journal article" date="2015" name="Nature">
        <title>Complex archaea that bridge the gap between prokaryotes and eukaryotes.</title>
        <authorList>
            <person name="Spang A."/>
            <person name="Saw J.H."/>
            <person name="Jorgensen S.L."/>
            <person name="Zaremba-Niedzwiedzka K."/>
            <person name="Martijn J."/>
            <person name="Lind A.E."/>
            <person name="van Eijk R."/>
            <person name="Schleper C."/>
            <person name="Guy L."/>
            <person name="Ettema T.J."/>
        </authorList>
    </citation>
    <scope>NUCLEOTIDE SEQUENCE</scope>
</reference>
<sequence length="62" mass="6667">MDNLEVGGYTIDKSKIVCVEGSPGQYSSQYPNGTCIFLTGGEVIWTSDSYESISEKLLTPSA</sequence>
<protein>
    <submittedName>
        <fullName evidence="1">Uncharacterized protein</fullName>
    </submittedName>
</protein>
<dbReference type="AlphaFoldDB" id="A0A0F9L4M8"/>
<proteinExistence type="predicted"/>
<evidence type="ECO:0000313" key="1">
    <source>
        <dbReference type="EMBL" id="KKM88613.1"/>
    </source>
</evidence>
<accession>A0A0F9L4M8</accession>
<dbReference type="EMBL" id="LAZR01006935">
    <property type="protein sequence ID" value="KKM88613.1"/>
    <property type="molecule type" value="Genomic_DNA"/>
</dbReference>